<reference evidence="2" key="1">
    <citation type="journal article" date="2019" name="Int. J. Syst. Evol. Microbiol.">
        <title>The Global Catalogue of Microorganisms (GCM) 10K type strain sequencing project: providing services to taxonomists for standard genome sequencing and annotation.</title>
        <authorList>
            <consortium name="The Broad Institute Genomics Platform"/>
            <consortium name="The Broad Institute Genome Sequencing Center for Infectious Disease"/>
            <person name="Wu L."/>
            <person name="Ma J."/>
        </authorList>
    </citation>
    <scope>NUCLEOTIDE SEQUENCE [LARGE SCALE GENOMIC DNA]</scope>
    <source>
        <strain evidence="2">JCM 17342</strain>
    </source>
</reference>
<dbReference type="Proteomes" id="UP001501747">
    <property type="component" value="Unassembled WGS sequence"/>
</dbReference>
<evidence type="ECO:0008006" key="3">
    <source>
        <dbReference type="Google" id="ProtNLM"/>
    </source>
</evidence>
<evidence type="ECO:0000313" key="2">
    <source>
        <dbReference type="Proteomes" id="UP001501747"/>
    </source>
</evidence>
<keyword evidence="2" id="KW-1185">Reference proteome</keyword>
<accession>A0ABP7U8A2</accession>
<dbReference type="EMBL" id="BAABAL010000029">
    <property type="protein sequence ID" value="GAA4037664.1"/>
    <property type="molecule type" value="Genomic_DNA"/>
</dbReference>
<comment type="caution">
    <text evidence="1">The sequence shown here is derived from an EMBL/GenBank/DDBJ whole genome shotgun (WGS) entry which is preliminary data.</text>
</comment>
<gene>
    <name evidence="1" type="ORF">GCM10022247_74390</name>
</gene>
<protein>
    <recommendedName>
        <fullName evidence="3">Secreted protein</fullName>
    </recommendedName>
</protein>
<name>A0ABP7U8A2_9PSEU</name>
<organism evidence="1 2">
    <name type="scientific">Allokutzneria multivorans</name>
    <dbReference type="NCBI Taxonomy" id="1142134"/>
    <lineage>
        <taxon>Bacteria</taxon>
        <taxon>Bacillati</taxon>
        <taxon>Actinomycetota</taxon>
        <taxon>Actinomycetes</taxon>
        <taxon>Pseudonocardiales</taxon>
        <taxon>Pseudonocardiaceae</taxon>
        <taxon>Allokutzneria</taxon>
    </lineage>
</organism>
<proteinExistence type="predicted"/>
<evidence type="ECO:0000313" key="1">
    <source>
        <dbReference type="EMBL" id="GAA4037664.1"/>
    </source>
</evidence>
<sequence>MDNVNIKKILTFAGIALVLFLVFTAPDQAAGAVNGILGRLRDAAQAIITFVRSLFV</sequence>